<keyword evidence="1" id="KW-0963">Cytoplasm</keyword>
<evidence type="ECO:0000259" key="5">
    <source>
        <dbReference type="Pfam" id="PF08545"/>
    </source>
</evidence>
<dbReference type="Proteomes" id="UP000646738">
    <property type="component" value="Unassembled WGS sequence"/>
</dbReference>
<dbReference type="InterPro" id="IPR013747">
    <property type="entry name" value="ACP_syn_III_C"/>
</dbReference>
<keyword evidence="2" id="KW-0808">Transferase</keyword>
<proteinExistence type="predicted"/>
<name>A0ABQ3RR05_STRRR</name>
<gene>
    <name evidence="6" type="primary">fabH_6</name>
    <name evidence="6" type="ORF">Srubr_81290</name>
</gene>
<comment type="caution">
    <text evidence="6">The sequence shown here is derived from an EMBL/GenBank/DDBJ whole genome shotgun (WGS) entry which is preliminary data.</text>
</comment>
<sequence>MTIPVYIASAAAWIPPAESAAEAVAAGKYSDDDNATNKIPCLPVATDEISVPDMGAIAGRKALDRAADVIGDQVDLVLHASIYHQGRDHHWNSAPYIQRELGLTDAFALNVEGMSNGGMAAIDLAMSQLEAGRATNALVTTADRFCPPGFDRWRGSYGIVFGDGATALVLSTTGGFARIHAIASATEASLEPLHRGTAPFTNAYGVVLDENLRTPKKSYLEEVGTESVLKRAEEVLMRTLSKVLGRTGHKLDDFARVLLPNMGHGLMQDQFFKPLNIPAERTLWNWGRYAGHLGAGDLSAAVARLVEKKEVAQGDLVLLIGTGGGYSVTVAVVEIESVPEWPETTTDFALPADVRASARP</sequence>
<dbReference type="EMBL" id="BNEA01000018">
    <property type="protein sequence ID" value="GHI58283.1"/>
    <property type="molecule type" value="Genomic_DNA"/>
</dbReference>
<dbReference type="SUPFAM" id="SSF53901">
    <property type="entry name" value="Thiolase-like"/>
    <property type="match status" value="1"/>
</dbReference>
<dbReference type="InterPro" id="IPR013751">
    <property type="entry name" value="ACP_syn_III_N"/>
</dbReference>
<dbReference type="Gene3D" id="3.40.47.10">
    <property type="match status" value="2"/>
</dbReference>
<evidence type="ECO:0000256" key="2">
    <source>
        <dbReference type="ARBA" id="ARBA00022679"/>
    </source>
</evidence>
<accession>A0ABQ3RR05</accession>
<evidence type="ECO:0000313" key="7">
    <source>
        <dbReference type="Proteomes" id="UP000646738"/>
    </source>
</evidence>
<dbReference type="Pfam" id="PF08541">
    <property type="entry name" value="ACP_syn_III_C"/>
    <property type="match status" value="1"/>
</dbReference>
<dbReference type="CDD" id="cd00827">
    <property type="entry name" value="init_cond_enzymes"/>
    <property type="match status" value="1"/>
</dbReference>
<organism evidence="6 7">
    <name type="scientific">Streptomyces rubradiris</name>
    <name type="common">Streptomyces achromogenes subsp. rubradiris</name>
    <dbReference type="NCBI Taxonomy" id="285531"/>
    <lineage>
        <taxon>Bacteria</taxon>
        <taxon>Bacillati</taxon>
        <taxon>Actinomycetota</taxon>
        <taxon>Actinomycetes</taxon>
        <taxon>Kitasatosporales</taxon>
        <taxon>Streptomycetaceae</taxon>
        <taxon>Streptomyces</taxon>
    </lineage>
</organism>
<feature type="domain" description="Beta-ketoacyl-[acyl-carrier-protein] synthase III C-terminal" evidence="4">
    <location>
        <begin position="246"/>
        <end position="335"/>
    </location>
</feature>
<evidence type="ECO:0000313" key="6">
    <source>
        <dbReference type="EMBL" id="GHI58283.1"/>
    </source>
</evidence>
<evidence type="ECO:0000256" key="3">
    <source>
        <dbReference type="ARBA" id="ARBA00023315"/>
    </source>
</evidence>
<dbReference type="Pfam" id="PF08545">
    <property type="entry name" value="ACP_syn_III"/>
    <property type="match status" value="1"/>
</dbReference>
<feature type="domain" description="Beta-ketoacyl-[acyl-carrier-protein] synthase III N-terminal" evidence="5">
    <location>
        <begin position="114"/>
        <end position="174"/>
    </location>
</feature>
<keyword evidence="3" id="KW-0012">Acyltransferase</keyword>
<dbReference type="RefSeq" id="WP_189997959.1">
    <property type="nucleotide sequence ID" value="NZ_BNCB01000018.1"/>
</dbReference>
<dbReference type="InterPro" id="IPR016039">
    <property type="entry name" value="Thiolase-like"/>
</dbReference>
<keyword evidence="7" id="KW-1185">Reference proteome</keyword>
<evidence type="ECO:0000259" key="4">
    <source>
        <dbReference type="Pfam" id="PF08541"/>
    </source>
</evidence>
<protein>
    <submittedName>
        <fullName evidence="6">3-oxoacyl-ACP synthase</fullName>
    </submittedName>
</protein>
<dbReference type="PANTHER" id="PTHR34069:SF2">
    <property type="entry name" value="BETA-KETOACYL-[ACYL-CARRIER-PROTEIN] SYNTHASE III"/>
    <property type="match status" value="1"/>
</dbReference>
<dbReference type="PANTHER" id="PTHR34069">
    <property type="entry name" value="3-OXOACYL-[ACYL-CARRIER-PROTEIN] SYNTHASE 3"/>
    <property type="match status" value="1"/>
</dbReference>
<reference evidence="7" key="1">
    <citation type="submission" date="2023-07" db="EMBL/GenBank/DDBJ databases">
        <title>Whole genome shotgun sequence of Streptomyces achromogenes subsp. rubradiris NBRC 14000.</title>
        <authorList>
            <person name="Komaki H."/>
            <person name="Tamura T."/>
        </authorList>
    </citation>
    <scope>NUCLEOTIDE SEQUENCE [LARGE SCALE GENOMIC DNA]</scope>
    <source>
        <strain evidence="7">NBRC 14000</strain>
    </source>
</reference>
<evidence type="ECO:0000256" key="1">
    <source>
        <dbReference type="ARBA" id="ARBA00022490"/>
    </source>
</evidence>